<dbReference type="PANTHER" id="PTHR31659:SF0">
    <property type="entry name" value="EMB|CAB61945.1"/>
    <property type="match status" value="1"/>
</dbReference>
<dbReference type="AlphaFoldDB" id="A0ABD3BG24"/>
<protein>
    <submittedName>
        <fullName evidence="2">Uncharacterized protein</fullName>
    </submittedName>
</protein>
<name>A0ABD3BG24_9LAMI</name>
<feature type="region of interest" description="Disordered" evidence="1">
    <location>
        <begin position="318"/>
        <end position="342"/>
    </location>
</feature>
<evidence type="ECO:0000313" key="3">
    <source>
        <dbReference type="Proteomes" id="UP001632038"/>
    </source>
</evidence>
<proteinExistence type="predicted"/>
<dbReference type="Pfam" id="PF05340">
    <property type="entry name" value="DUF740"/>
    <property type="match status" value="1"/>
</dbReference>
<feature type="compositionally biased region" description="Low complexity" evidence="1">
    <location>
        <begin position="325"/>
        <end position="342"/>
    </location>
</feature>
<dbReference type="PANTHER" id="PTHR31659">
    <property type="entry name" value="PROTEIN: UPF0503-LIKE PROTEIN, PUTATIVE (DUF740)-RELATED"/>
    <property type="match status" value="1"/>
</dbReference>
<sequence>MTLRPDSRSRARTRTRIRTTRRINPCYRHPDEPVTGICASCLRERLSGLDASSAASPELRRCRSVVSISKCEASSSSLNEQRRKSCDVVSSQSSLCNLFDVDDLKSGSETDAKVESKNVGKNVGLSKVTYTVIESESENDINNHHNEIRVSGHKLGGNADDVNSDGDTKEGEFKTMKEYIDLEFQTKPNKSKDFRGIARNFLGAASVFTTRLRNWRQNNNINKIKNHKNSNNCNVRKSREDHNSEIVGRRSCDTESRFSVDAGQTPFEEPRASWDGYMIARTIPRLAPMFSVVENGVLGNMNKFENRRLSVDGPTMHSIVEDESSSGVSGHSNSDSSFSMRQSSFDRSSSFRSFGKKAVTSPANVKLVITEKELKDWRLSDRMDKFGPTDNECVGKSNGPVKKPVRWRKVSNVLGFGPKNSECDVNAMDPRGGKLARSTSVVGPRNIPCDIVESNYRRRSVDNASVKYGSDKLVDGIMPVPFYMTPLRSLKHCKSGKFELRKSPFSVDGNVLLLN</sequence>
<accession>A0ABD3BG24</accession>
<dbReference type="EMBL" id="JAVIJP010000092">
    <property type="protein sequence ID" value="KAL3616209.1"/>
    <property type="molecule type" value="Genomic_DNA"/>
</dbReference>
<dbReference type="InterPro" id="IPR008004">
    <property type="entry name" value="OCTOPUS-like"/>
</dbReference>
<reference evidence="3" key="1">
    <citation type="journal article" date="2024" name="IScience">
        <title>Strigolactones Initiate the Formation of Haustorium-like Structures in Castilleja.</title>
        <authorList>
            <person name="Buerger M."/>
            <person name="Peterson D."/>
            <person name="Chory J."/>
        </authorList>
    </citation>
    <scope>NUCLEOTIDE SEQUENCE [LARGE SCALE GENOMIC DNA]</scope>
</reference>
<gene>
    <name evidence="2" type="ORF">CASFOL_039599</name>
</gene>
<comment type="caution">
    <text evidence="2">The sequence shown here is derived from an EMBL/GenBank/DDBJ whole genome shotgun (WGS) entry which is preliminary data.</text>
</comment>
<evidence type="ECO:0000256" key="1">
    <source>
        <dbReference type="SAM" id="MobiDB-lite"/>
    </source>
</evidence>
<keyword evidence="3" id="KW-1185">Reference proteome</keyword>
<organism evidence="2 3">
    <name type="scientific">Castilleja foliolosa</name>
    <dbReference type="NCBI Taxonomy" id="1961234"/>
    <lineage>
        <taxon>Eukaryota</taxon>
        <taxon>Viridiplantae</taxon>
        <taxon>Streptophyta</taxon>
        <taxon>Embryophyta</taxon>
        <taxon>Tracheophyta</taxon>
        <taxon>Spermatophyta</taxon>
        <taxon>Magnoliopsida</taxon>
        <taxon>eudicotyledons</taxon>
        <taxon>Gunneridae</taxon>
        <taxon>Pentapetalae</taxon>
        <taxon>asterids</taxon>
        <taxon>lamiids</taxon>
        <taxon>Lamiales</taxon>
        <taxon>Orobanchaceae</taxon>
        <taxon>Pedicularideae</taxon>
        <taxon>Castillejinae</taxon>
        <taxon>Castilleja</taxon>
    </lineage>
</organism>
<dbReference type="Proteomes" id="UP001632038">
    <property type="component" value="Unassembled WGS sequence"/>
</dbReference>
<feature type="region of interest" description="Disordered" evidence="1">
    <location>
        <begin position="150"/>
        <end position="169"/>
    </location>
</feature>
<evidence type="ECO:0000313" key="2">
    <source>
        <dbReference type="EMBL" id="KAL3616209.1"/>
    </source>
</evidence>